<name>A0A8H7WD87_9HELO</name>
<feature type="region of interest" description="Disordered" evidence="1">
    <location>
        <begin position="1"/>
        <end position="25"/>
    </location>
</feature>
<dbReference type="EMBL" id="JAFJYH010000044">
    <property type="protein sequence ID" value="KAG4422728.1"/>
    <property type="molecule type" value="Genomic_DNA"/>
</dbReference>
<comment type="caution">
    <text evidence="2">The sequence shown here is derived from an EMBL/GenBank/DDBJ whole genome shotgun (WGS) entry which is preliminary data.</text>
</comment>
<reference evidence="2" key="1">
    <citation type="submission" date="2021-02" db="EMBL/GenBank/DDBJ databases">
        <title>Genome sequence Cadophora malorum strain M34.</title>
        <authorList>
            <person name="Stefanovic E."/>
            <person name="Vu D."/>
            <person name="Scully C."/>
            <person name="Dijksterhuis J."/>
            <person name="Roader J."/>
            <person name="Houbraken J."/>
        </authorList>
    </citation>
    <scope>NUCLEOTIDE SEQUENCE</scope>
    <source>
        <strain evidence="2">M34</strain>
    </source>
</reference>
<gene>
    <name evidence="2" type="ORF">IFR04_004076</name>
</gene>
<evidence type="ECO:0000256" key="1">
    <source>
        <dbReference type="SAM" id="MobiDB-lite"/>
    </source>
</evidence>
<evidence type="ECO:0000313" key="2">
    <source>
        <dbReference type="EMBL" id="KAG4422728.1"/>
    </source>
</evidence>
<accession>A0A8H7WD87</accession>
<dbReference type="Proteomes" id="UP000664132">
    <property type="component" value="Unassembled WGS sequence"/>
</dbReference>
<evidence type="ECO:0000313" key="3">
    <source>
        <dbReference type="Proteomes" id="UP000664132"/>
    </source>
</evidence>
<proteinExistence type="predicted"/>
<sequence length="82" mass="8512">MADTSASFSDDNSSDEGFTSSSPMMQQYLESGATITERIAMNGAAATGGLKAAKKAAVQASKKKANIVVENFDNSWSTAEGK</sequence>
<dbReference type="AlphaFoldDB" id="A0A8H7WD87"/>
<organism evidence="2 3">
    <name type="scientific">Cadophora malorum</name>
    <dbReference type="NCBI Taxonomy" id="108018"/>
    <lineage>
        <taxon>Eukaryota</taxon>
        <taxon>Fungi</taxon>
        <taxon>Dikarya</taxon>
        <taxon>Ascomycota</taxon>
        <taxon>Pezizomycotina</taxon>
        <taxon>Leotiomycetes</taxon>
        <taxon>Helotiales</taxon>
        <taxon>Ploettnerulaceae</taxon>
        <taxon>Cadophora</taxon>
    </lineage>
</organism>
<protein>
    <submittedName>
        <fullName evidence="2">Uncharacterized protein</fullName>
    </submittedName>
</protein>
<keyword evidence="3" id="KW-1185">Reference proteome</keyword>